<keyword evidence="4 9" id="KW-0812">Transmembrane</keyword>
<evidence type="ECO:0000256" key="1">
    <source>
        <dbReference type="ARBA" id="ARBA00002598"/>
    </source>
</evidence>
<keyword evidence="3" id="KW-1003">Cell membrane</keyword>
<evidence type="ECO:0000256" key="5">
    <source>
        <dbReference type="ARBA" id="ARBA00022989"/>
    </source>
</evidence>
<feature type="transmembrane region" description="Helical" evidence="9">
    <location>
        <begin position="212"/>
        <end position="231"/>
    </location>
</feature>
<keyword evidence="11" id="KW-1185">Reference proteome</keyword>
<evidence type="ECO:0000256" key="2">
    <source>
        <dbReference type="ARBA" id="ARBA00004651"/>
    </source>
</evidence>
<dbReference type="OrthoDB" id="409792at2759"/>
<dbReference type="EMBL" id="KN880432">
    <property type="protein sequence ID" value="KIY74150.1"/>
    <property type="molecule type" value="Genomic_DNA"/>
</dbReference>
<dbReference type="PANTHER" id="PTHR28259">
    <property type="entry name" value="FLUORIDE EXPORT PROTEIN 1-RELATED"/>
    <property type="match status" value="1"/>
</dbReference>
<dbReference type="InterPro" id="IPR003691">
    <property type="entry name" value="FluC"/>
</dbReference>
<keyword evidence="5 9" id="KW-1133">Transmembrane helix</keyword>
<evidence type="ECO:0000256" key="9">
    <source>
        <dbReference type="SAM" id="Phobius"/>
    </source>
</evidence>
<dbReference type="PANTHER" id="PTHR28259:SF1">
    <property type="entry name" value="FLUORIDE EXPORT PROTEIN 1-RELATED"/>
    <property type="match status" value="1"/>
</dbReference>
<feature type="transmembrane region" description="Helical" evidence="9">
    <location>
        <begin position="18"/>
        <end position="40"/>
    </location>
</feature>
<dbReference type="STRING" id="1314674.A0A0D7BV72"/>
<feature type="transmembrane region" description="Helical" evidence="9">
    <location>
        <begin position="151"/>
        <end position="173"/>
    </location>
</feature>
<dbReference type="Proteomes" id="UP000054007">
    <property type="component" value="Unassembled WGS sequence"/>
</dbReference>
<evidence type="ECO:0000256" key="3">
    <source>
        <dbReference type="ARBA" id="ARBA00022475"/>
    </source>
</evidence>
<reference evidence="10 11" key="1">
    <citation type="journal article" date="2015" name="Fungal Genet. Biol.">
        <title>Evolution of novel wood decay mechanisms in Agaricales revealed by the genome sequences of Fistulina hepatica and Cylindrobasidium torrendii.</title>
        <authorList>
            <person name="Floudas D."/>
            <person name="Held B.W."/>
            <person name="Riley R."/>
            <person name="Nagy L.G."/>
            <person name="Koehler G."/>
            <person name="Ransdell A.S."/>
            <person name="Younus H."/>
            <person name="Chow J."/>
            <person name="Chiniquy J."/>
            <person name="Lipzen A."/>
            <person name="Tritt A."/>
            <person name="Sun H."/>
            <person name="Haridas S."/>
            <person name="LaButti K."/>
            <person name="Ohm R.A."/>
            <person name="Kues U."/>
            <person name="Blanchette R.A."/>
            <person name="Grigoriev I.V."/>
            <person name="Minto R.E."/>
            <person name="Hibbett D.S."/>
        </authorList>
    </citation>
    <scope>NUCLEOTIDE SEQUENCE [LARGE SCALE GENOMIC DNA]</scope>
    <source>
        <strain evidence="10 11">FP15055 ss-10</strain>
    </source>
</reference>
<feature type="transmembrane region" description="Helical" evidence="9">
    <location>
        <begin position="121"/>
        <end position="139"/>
    </location>
</feature>
<evidence type="ECO:0008006" key="12">
    <source>
        <dbReference type="Google" id="ProtNLM"/>
    </source>
</evidence>
<comment type="catalytic activity">
    <reaction evidence="8">
        <text>fluoride(in) = fluoride(out)</text>
        <dbReference type="Rhea" id="RHEA:76159"/>
        <dbReference type="ChEBI" id="CHEBI:17051"/>
    </reaction>
    <physiologicalReaction direction="left-to-right" evidence="8">
        <dbReference type="Rhea" id="RHEA:76160"/>
    </physiologicalReaction>
</comment>
<evidence type="ECO:0000256" key="7">
    <source>
        <dbReference type="ARBA" id="ARBA00035120"/>
    </source>
</evidence>
<feature type="transmembrane region" description="Helical" evidence="9">
    <location>
        <begin position="279"/>
        <end position="298"/>
    </location>
</feature>
<dbReference type="Pfam" id="PF02537">
    <property type="entry name" value="CRCB"/>
    <property type="match status" value="2"/>
</dbReference>
<dbReference type="GO" id="GO:0005886">
    <property type="term" value="C:plasma membrane"/>
    <property type="evidence" value="ECO:0007669"/>
    <property type="project" value="UniProtKB-SubCell"/>
</dbReference>
<keyword evidence="6 9" id="KW-0472">Membrane</keyword>
<protein>
    <recommendedName>
        <fullName evidence="12">CRCB-domain-containing protein</fullName>
    </recommendedName>
</protein>
<feature type="transmembrane region" description="Helical" evidence="9">
    <location>
        <begin position="71"/>
        <end position="92"/>
    </location>
</feature>
<name>A0A0D7BV72_9AGAR</name>
<evidence type="ECO:0000256" key="4">
    <source>
        <dbReference type="ARBA" id="ARBA00022692"/>
    </source>
</evidence>
<gene>
    <name evidence="10" type="ORF">CYLTODRAFT_385635</name>
</gene>
<proteinExistence type="inferred from homology"/>
<evidence type="ECO:0000256" key="6">
    <source>
        <dbReference type="ARBA" id="ARBA00023136"/>
    </source>
</evidence>
<evidence type="ECO:0000313" key="10">
    <source>
        <dbReference type="EMBL" id="KIY74150.1"/>
    </source>
</evidence>
<dbReference type="AlphaFoldDB" id="A0A0D7BV72"/>
<comment type="function">
    <text evidence="1">Fluoride channel required for the rapid expulsion of cytoplasmic fluoride.</text>
</comment>
<sequence>MGDASQTPTQIHPFHIDVLALLFPSSLFGVLARLGLSALVTYDGQSIFPLAYAQGVGCLFMGLFKQSFTGYSPVIVALTTGFCGSLTTFSGWQLDVFESWMNAKNTHRGDLRDVVDGLTKSVFTVSISMASLFFGRYLGQFFKINIPHPSRLIRTCITVLSVLLYAAAYPLYFKLSPSYRYQATAALLWAPAGTLVRYALSVKLNRPSKIPWGTFGVNTFGTALLGILHVVQRLGSTSTIACTTLQGMADGFCGCLTTISTFAVEIEALVGKKKWAYPFGSWFVSQLLLLLVIGVALLSGIKEENMCTFEGS</sequence>
<evidence type="ECO:0000256" key="8">
    <source>
        <dbReference type="ARBA" id="ARBA00035585"/>
    </source>
</evidence>
<comment type="subcellular location">
    <subcellularLocation>
        <location evidence="2">Cell membrane</location>
        <topology evidence="2">Multi-pass membrane protein</topology>
    </subcellularLocation>
</comment>
<organism evidence="10 11">
    <name type="scientific">Cylindrobasidium torrendii FP15055 ss-10</name>
    <dbReference type="NCBI Taxonomy" id="1314674"/>
    <lineage>
        <taxon>Eukaryota</taxon>
        <taxon>Fungi</taxon>
        <taxon>Dikarya</taxon>
        <taxon>Basidiomycota</taxon>
        <taxon>Agaricomycotina</taxon>
        <taxon>Agaricomycetes</taxon>
        <taxon>Agaricomycetidae</taxon>
        <taxon>Agaricales</taxon>
        <taxon>Marasmiineae</taxon>
        <taxon>Physalacriaceae</taxon>
        <taxon>Cylindrobasidium</taxon>
    </lineage>
</organism>
<comment type="similarity">
    <text evidence="7">Belongs to the fluoride channel Fluc/FEX (TC 1.A.43) family.</text>
</comment>
<dbReference type="GO" id="GO:1903425">
    <property type="term" value="F:fluoride transmembrane transporter activity"/>
    <property type="evidence" value="ECO:0007669"/>
    <property type="project" value="TreeGrafter"/>
</dbReference>
<feature type="transmembrane region" description="Helical" evidence="9">
    <location>
        <begin position="179"/>
        <end position="200"/>
    </location>
</feature>
<evidence type="ECO:0000313" key="11">
    <source>
        <dbReference type="Proteomes" id="UP000054007"/>
    </source>
</evidence>
<feature type="transmembrane region" description="Helical" evidence="9">
    <location>
        <begin position="46"/>
        <end position="64"/>
    </location>
</feature>
<accession>A0A0D7BV72</accession>